<comment type="cofactor">
    <cofactor evidence="1">
        <name>[4Fe-4S] cluster</name>
        <dbReference type="ChEBI" id="CHEBI:49883"/>
    </cofactor>
</comment>
<reference evidence="16" key="1">
    <citation type="submission" date="2020-07" db="EMBL/GenBank/DDBJ databases">
        <title>Huge and variable diversity of episymbiotic CPR bacteria and DPANN archaea in groundwater ecosystems.</title>
        <authorList>
            <person name="He C.Y."/>
            <person name="Keren R."/>
            <person name="Whittaker M."/>
            <person name="Farag I.F."/>
            <person name="Doudna J."/>
            <person name="Cate J.H.D."/>
            <person name="Banfield J.F."/>
        </authorList>
    </citation>
    <scope>NUCLEOTIDE SEQUENCE</scope>
    <source>
        <strain evidence="16">NC_groundwater_1818_Pr3_B-0.1um_66_35</strain>
    </source>
</reference>
<dbReference type="PROSITE" id="PS01305">
    <property type="entry name" value="MOAA_NIFB_PQQE"/>
    <property type="match status" value="1"/>
</dbReference>
<keyword evidence="10" id="KW-0411">Iron-sulfur</keyword>
<feature type="domain" description="Radical SAM core" evidence="15">
    <location>
        <begin position="25"/>
        <end position="266"/>
    </location>
</feature>
<comment type="caution">
    <text evidence="16">The sequence shown here is derived from an EMBL/GenBank/DDBJ whole genome shotgun (WGS) entry which is preliminary data.</text>
</comment>
<dbReference type="EMBL" id="JACRJB010000068">
    <property type="protein sequence ID" value="MBI5132701.1"/>
    <property type="molecule type" value="Genomic_DNA"/>
</dbReference>
<evidence type="ECO:0000256" key="10">
    <source>
        <dbReference type="ARBA" id="ARBA00023014"/>
    </source>
</evidence>
<evidence type="ECO:0000256" key="7">
    <source>
        <dbReference type="ARBA" id="ARBA00022691"/>
    </source>
</evidence>
<evidence type="ECO:0000256" key="3">
    <source>
        <dbReference type="ARBA" id="ARBA00005155"/>
    </source>
</evidence>
<proteinExistence type="inferred from homology"/>
<dbReference type="Proteomes" id="UP000782519">
    <property type="component" value="Unassembled WGS sequence"/>
</dbReference>
<dbReference type="Pfam" id="PF04055">
    <property type="entry name" value="Radical_SAM"/>
    <property type="match status" value="1"/>
</dbReference>
<evidence type="ECO:0000313" key="16">
    <source>
        <dbReference type="EMBL" id="MBI5132701.1"/>
    </source>
</evidence>
<evidence type="ECO:0000256" key="14">
    <source>
        <dbReference type="ARBA" id="ARBA00032102"/>
    </source>
</evidence>
<evidence type="ECO:0000256" key="5">
    <source>
        <dbReference type="ARBA" id="ARBA00021702"/>
    </source>
</evidence>
<comment type="pathway">
    <text evidence="3">Cofactor biosynthesis; Fe-Mo cofactor biosynthesis.</text>
</comment>
<keyword evidence="12" id="KW-0456">Lyase</keyword>
<dbReference type="GO" id="GO:0032324">
    <property type="term" value="P:molybdopterin cofactor biosynthetic process"/>
    <property type="evidence" value="ECO:0007669"/>
    <property type="project" value="UniProtKB-ARBA"/>
</dbReference>
<dbReference type="SMART" id="SM00729">
    <property type="entry name" value="Elp3"/>
    <property type="match status" value="1"/>
</dbReference>
<dbReference type="SFLD" id="SFLDS00029">
    <property type="entry name" value="Radical_SAM"/>
    <property type="match status" value="1"/>
</dbReference>
<dbReference type="AlphaFoldDB" id="A0A933S1I0"/>
<evidence type="ECO:0000256" key="11">
    <source>
        <dbReference type="ARBA" id="ARBA00023231"/>
    </source>
</evidence>
<name>A0A933S1I0_RHOPL</name>
<dbReference type="InterPro" id="IPR058240">
    <property type="entry name" value="rSAM_sf"/>
</dbReference>
<keyword evidence="8" id="KW-0479">Metal-binding</keyword>
<dbReference type="PANTHER" id="PTHR43787:SF13">
    <property type="entry name" value="FEMO COFACTOR BIOSYNTHESIS PROTEIN NIFB"/>
    <property type="match status" value="1"/>
</dbReference>
<evidence type="ECO:0000256" key="1">
    <source>
        <dbReference type="ARBA" id="ARBA00001966"/>
    </source>
</evidence>
<evidence type="ECO:0000313" key="17">
    <source>
        <dbReference type="Proteomes" id="UP000782519"/>
    </source>
</evidence>
<keyword evidence="9" id="KW-0408">Iron</keyword>
<evidence type="ECO:0000259" key="15">
    <source>
        <dbReference type="PROSITE" id="PS51918"/>
    </source>
</evidence>
<comment type="function">
    <text evidence="2">Involved in the biosynthesis of the iron-molybdenum cofactor (FeMo-co or M-cluster) found in the dinitrogenase enzyme of the nitrogenase complex in nitrogen-fixing microorganisms. NifB catalyzes the crucial step of radical SAM-dependent carbide insertion that occurs concomitant with the insertion of a 9th sulfur and the rearrangement/coupling of two [4Fe-4S] clusters into a [8Fe-9S-C] cluster, the precursor to the M-cluster.</text>
</comment>
<keyword evidence="11" id="KW-0535">Nitrogen fixation</keyword>
<dbReference type="SUPFAM" id="SSF102114">
    <property type="entry name" value="Radical SAM enzymes"/>
    <property type="match status" value="1"/>
</dbReference>
<dbReference type="CDD" id="cd01335">
    <property type="entry name" value="Radical_SAM"/>
    <property type="match status" value="1"/>
</dbReference>
<dbReference type="GO" id="GO:0046872">
    <property type="term" value="F:metal ion binding"/>
    <property type="evidence" value="ECO:0007669"/>
    <property type="project" value="UniProtKB-KW"/>
</dbReference>
<dbReference type="InterPro" id="IPR007197">
    <property type="entry name" value="rSAM"/>
</dbReference>
<evidence type="ECO:0000256" key="13">
    <source>
        <dbReference type="ARBA" id="ARBA00030926"/>
    </source>
</evidence>
<dbReference type="InterPro" id="IPR006638">
    <property type="entry name" value="Elp3/MiaA/NifB-like_rSAM"/>
</dbReference>
<dbReference type="InterPro" id="IPR013785">
    <property type="entry name" value="Aldolase_TIM"/>
</dbReference>
<sequence length="296" mass="31430">MTAATLAFPAPNGKRPDVLPSAQTTAPITRLHLPVSPACNIDCAFCAQAFDRHDHHADQASRLLTPTQAIELVARARALSSTLSVVGVAGPGEPLATHHALDTLAKVHERWPDLALCLSTNGLMLPEQVDQIAASGITTLTVTVNAVDPAIQARITPTIAWRHRRLDGTAAAKRLIRNQIDGIAQASARGIVVKVDTVLIPTVNEDHIGDIAERVAYAGAHLIHIIPLVPQHRFAHLPAPGLMKRYVARADAERYLRVSNHCQQCAADASGTAPDDGLTAACCGGGIWTEQILSHG</sequence>
<dbReference type="PANTHER" id="PTHR43787">
    <property type="entry name" value="FEMO COFACTOR BIOSYNTHESIS PROTEIN NIFB-RELATED"/>
    <property type="match status" value="1"/>
</dbReference>
<dbReference type="GO" id="GO:0016829">
    <property type="term" value="F:lyase activity"/>
    <property type="evidence" value="ECO:0007669"/>
    <property type="project" value="UniProtKB-KW"/>
</dbReference>
<keyword evidence="7" id="KW-0949">S-adenosyl-L-methionine</keyword>
<protein>
    <recommendedName>
        <fullName evidence="5">FeMo cofactor biosynthesis protein NifB</fullName>
    </recommendedName>
    <alternativeName>
        <fullName evidence="14">Nitrogenase cofactor maturase NifB</fullName>
    </alternativeName>
    <alternativeName>
        <fullName evidence="13">Radical SAM assemblase NifB</fullName>
    </alternativeName>
</protein>
<evidence type="ECO:0000256" key="12">
    <source>
        <dbReference type="ARBA" id="ARBA00023239"/>
    </source>
</evidence>
<evidence type="ECO:0000256" key="4">
    <source>
        <dbReference type="ARBA" id="ARBA00006804"/>
    </source>
</evidence>
<keyword evidence="6" id="KW-0004">4Fe-4S</keyword>
<evidence type="ECO:0000256" key="8">
    <source>
        <dbReference type="ARBA" id="ARBA00022723"/>
    </source>
</evidence>
<comment type="similarity">
    <text evidence="4">Belongs to the radical SAM superfamily. NifB family.</text>
</comment>
<dbReference type="SFLD" id="SFLDG01067">
    <property type="entry name" value="SPASM/twitch_domain_containing"/>
    <property type="match status" value="1"/>
</dbReference>
<gene>
    <name evidence="16" type="ORF">HZA66_24950</name>
</gene>
<accession>A0A933S1I0</accession>
<dbReference type="GO" id="GO:0051539">
    <property type="term" value="F:4 iron, 4 sulfur cluster binding"/>
    <property type="evidence" value="ECO:0007669"/>
    <property type="project" value="UniProtKB-KW"/>
</dbReference>
<evidence type="ECO:0000256" key="6">
    <source>
        <dbReference type="ARBA" id="ARBA00022485"/>
    </source>
</evidence>
<organism evidence="16 17">
    <name type="scientific">Rhodopseudomonas palustris</name>
    <dbReference type="NCBI Taxonomy" id="1076"/>
    <lineage>
        <taxon>Bacteria</taxon>
        <taxon>Pseudomonadati</taxon>
        <taxon>Pseudomonadota</taxon>
        <taxon>Alphaproteobacteria</taxon>
        <taxon>Hyphomicrobiales</taxon>
        <taxon>Nitrobacteraceae</taxon>
        <taxon>Rhodopseudomonas</taxon>
    </lineage>
</organism>
<evidence type="ECO:0000256" key="2">
    <source>
        <dbReference type="ARBA" id="ARBA00003522"/>
    </source>
</evidence>
<dbReference type="Gene3D" id="3.20.20.70">
    <property type="entry name" value="Aldolase class I"/>
    <property type="match status" value="1"/>
</dbReference>
<dbReference type="PROSITE" id="PS51918">
    <property type="entry name" value="RADICAL_SAM"/>
    <property type="match status" value="1"/>
</dbReference>
<dbReference type="InterPro" id="IPR000385">
    <property type="entry name" value="MoaA_NifB_PqqE_Fe-S-bd_CS"/>
</dbReference>
<evidence type="ECO:0000256" key="9">
    <source>
        <dbReference type="ARBA" id="ARBA00023004"/>
    </source>
</evidence>